<accession>A0AAF0DQE1</accession>
<dbReference type="AlphaFoldDB" id="A0AAF0DQE1"/>
<evidence type="ECO:0000256" key="2">
    <source>
        <dbReference type="ARBA" id="ARBA00009761"/>
    </source>
</evidence>
<proteinExistence type="inferred from homology"/>
<evidence type="ECO:0000256" key="1">
    <source>
        <dbReference type="ARBA" id="ARBA00004123"/>
    </source>
</evidence>
<gene>
    <name evidence="4" type="ORF">PRK78_006529</name>
</gene>
<dbReference type="GO" id="GO:0006281">
    <property type="term" value="P:DNA repair"/>
    <property type="evidence" value="ECO:0007669"/>
    <property type="project" value="InterPro"/>
</dbReference>
<evidence type="ECO:0000256" key="3">
    <source>
        <dbReference type="ARBA" id="ARBA00023242"/>
    </source>
</evidence>
<keyword evidence="3" id="KW-0539">Nucleus</keyword>
<keyword evidence="5" id="KW-1185">Reference proteome</keyword>
<dbReference type="EMBL" id="CP120630">
    <property type="protein sequence ID" value="WEW61040.1"/>
    <property type="molecule type" value="Genomic_DNA"/>
</dbReference>
<name>A0AAF0DQE1_9EURO</name>
<evidence type="ECO:0000313" key="4">
    <source>
        <dbReference type="EMBL" id="WEW61040.1"/>
    </source>
</evidence>
<dbReference type="Proteomes" id="UP001219355">
    <property type="component" value="Chromosome 4"/>
</dbReference>
<dbReference type="InterPro" id="IPR012340">
    <property type="entry name" value="NA-bd_OB-fold"/>
</dbReference>
<dbReference type="GO" id="GO:0003677">
    <property type="term" value="F:DNA binding"/>
    <property type="evidence" value="ECO:0007669"/>
    <property type="project" value="InterPro"/>
</dbReference>
<dbReference type="GO" id="GO:0006260">
    <property type="term" value="P:DNA replication"/>
    <property type="evidence" value="ECO:0007669"/>
    <property type="project" value="InterPro"/>
</dbReference>
<sequence>MSITTPRILPEHLHAFLPSPTNRTPNPVRILGTVAKLHGETATLSCPGGQHAAEVTLVLNRDSHLRVGRMVDVVGKVAEVEGGRGDKKGKTIEVLGKPALMAYVTLIEVFGAWMV</sequence>
<comment type="subcellular location">
    <subcellularLocation>
        <location evidence="1">Nucleus</location>
    </subcellularLocation>
</comment>
<comment type="similarity">
    <text evidence="2">Belongs to the replication factor A protein 3 family.</text>
</comment>
<protein>
    <recommendedName>
        <fullName evidence="6">Replication factor A protein 3</fullName>
    </recommendedName>
</protein>
<dbReference type="Pfam" id="PF08661">
    <property type="entry name" value="Rep_fac-A_3"/>
    <property type="match status" value="1"/>
</dbReference>
<dbReference type="GO" id="GO:0031981">
    <property type="term" value="C:nuclear lumen"/>
    <property type="evidence" value="ECO:0007669"/>
    <property type="project" value="UniProtKB-ARBA"/>
</dbReference>
<dbReference type="InterPro" id="IPR013970">
    <property type="entry name" value="Rfa2"/>
</dbReference>
<evidence type="ECO:0000313" key="5">
    <source>
        <dbReference type="Proteomes" id="UP001219355"/>
    </source>
</evidence>
<organism evidence="4 5">
    <name type="scientific">Emydomyces testavorans</name>
    <dbReference type="NCBI Taxonomy" id="2070801"/>
    <lineage>
        <taxon>Eukaryota</taxon>
        <taxon>Fungi</taxon>
        <taxon>Dikarya</taxon>
        <taxon>Ascomycota</taxon>
        <taxon>Pezizomycotina</taxon>
        <taxon>Eurotiomycetes</taxon>
        <taxon>Eurotiomycetidae</taxon>
        <taxon>Onygenales</taxon>
        <taxon>Nannizziopsiaceae</taxon>
        <taxon>Emydomyces</taxon>
    </lineage>
</organism>
<dbReference type="GO" id="GO:0006310">
    <property type="term" value="P:DNA recombination"/>
    <property type="evidence" value="ECO:0007669"/>
    <property type="project" value="InterPro"/>
</dbReference>
<reference evidence="4" key="1">
    <citation type="submission" date="2023-03" db="EMBL/GenBank/DDBJ databases">
        <title>Emydomyces testavorans Genome Sequence.</title>
        <authorList>
            <person name="Hoyer L."/>
        </authorList>
    </citation>
    <scope>NUCLEOTIDE SEQUENCE</scope>
    <source>
        <strain evidence="4">16-2883</strain>
    </source>
</reference>
<evidence type="ECO:0008006" key="6">
    <source>
        <dbReference type="Google" id="ProtNLM"/>
    </source>
</evidence>
<dbReference type="Gene3D" id="2.40.50.140">
    <property type="entry name" value="Nucleic acid-binding proteins"/>
    <property type="match status" value="1"/>
</dbReference>
<dbReference type="SUPFAM" id="SSF50249">
    <property type="entry name" value="Nucleic acid-binding proteins"/>
    <property type="match status" value="1"/>
</dbReference>